<evidence type="ECO:0000313" key="2">
    <source>
        <dbReference type="EMBL" id="GAL77436.1"/>
    </source>
</evidence>
<sequence>MANILLFLSIVFIVISSIRNEKKNYQYWVSITGIILFGILPFILSFVAYLI</sequence>
<name>A0A090WKA4_9FLAO</name>
<feature type="transmembrane region" description="Helical" evidence="1">
    <location>
        <begin position="27"/>
        <end position="50"/>
    </location>
</feature>
<accession>A0A090WKA4</accession>
<dbReference type="EMBL" id="BBNU01000001">
    <property type="protein sequence ID" value="GAL77436.1"/>
    <property type="molecule type" value="Genomic_DNA"/>
</dbReference>
<reference evidence="2 3" key="1">
    <citation type="journal article" date="2014" name="Genome Announc.">
        <title>Draft Genome Sequences of Marine Flavobacterium Algibacter lectus Strains SS8 and NR4.</title>
        <authorList>
            <person name="Takatani N."/>
            <person name="Nakanishi M."/>
            <person name="Meirelles P."/>
            <person name="Mino S."/>
            <person name="Suda W."/>
            <person name="Oshima K."/>
            <person name="Hattori M."/>
            <person name="Ohkuma M."/>
            <person name="Hosokawa M."/>
            <person name="Miyashita K."/>
            <person name="Thompson F.L."/>
            <person name="Niwa A."/>
            <person name="Sawabe T."/>
            <person name="Sawabe T."/>
        </authorList>
    </citation>
    <scope>NUCLEOTIDE SEQUENCE [LARGE SCALE GENOMIC DNA]</scope>
    <source>
        <strain evidence="3">JCM19274</strain>
    </source>
</reference>
<proteinExistence type="predicted"/>
<dbReference type="AlphaFoldDB" id="A0A090WKA4"/>
<keyword evidence="1" id="KW-1133">Transmembrane helix</keyword>
<comment type="caution">
    <text evidence="2">The sequence shown here is derived from an EMBL/GenBank/DDBJ whole genome shotgun (WGS) entry which is preliminary data.</text>
</comment>
<gene>
    <name evidence="2" type="ORF">JCM19274_5149</name>
</gene>
<protein>
    <submittedName>
        <fullName evidence="2">Uncharacterized protein</fullName>
    </submittedName>
</protein>
<keyword evidence="1" id="KW-0812">Transmembrane</keyword>
<organism evidence="2 3">
    <name type="scientific">Algibacter lectus</name>
    <dbReference type="NCBI Taxonomy" id="221126"/>
    <lineage>
        <taxon>Bacteria</taxon>
        <taxon>Pseudomonadati</taxon>
        <taxon>Bacteroidota</taxon>
        <taxon>Flavobacteriia</taxon>
        <taxon>Flavobacteriales</taxon>
        <taxon>Flavobacteriaceae</taxon>
        <taxon>Algibacter</taxon>
    </lineage>
</organism>
<dbReference type="Proteomes" id="UP000029643">
    <property type="component" value="Unassembled WGS sequence"/>
</dbReference>
<evidence type="ECO:0000256" key="1">
    <source>
        <dbReference type="SAM" id="Phobius"/>
    </source>
</evidence>
<keyword evidence="1" id="KW-0472">Membrane</keyword>
<evidence type="ECO:0000313" key="3">
    <source>
        <dbReference type="Proteomes" id="UP000029643"/>
    </source>
</evidence>
<dbReference type="STRING" id="221126.SAMN04489722_102402"/>